<feature type="non-terminal residue" evidence="2">
    <location>
        <position position="1"/>
    </location>
</feature>
<accession>A0A6J4SBB1</accession>
<dbReference type="EMBL" id="CADCVO010000273">
    <property type="protein sequence ID" value="CAA9491072.1"/>
    <property type="molecule type" value="Genomic_DNA"/>
</dbReference>
<reference evidence="2" key="1">
    <citation type="submission" date="2020-02" db="EMBL/GenBank/DDBJ databases">
        <authorList>
            <person name="Meier V. D."/>
        </authorList>
    </citation>
    <scope>NUCLEOTIDE SEQUENCE</scope>
    <source>
        <strain evidence="2">AVDCRST_MAG13</strain>
    </source>
</reference>
<feature type="compositionally biased region" description="Basic residues" evidence="1">
    <location>
        <begin position="119"/>
        <end position="133"/>
    </location>
</feature>
<feature type="region of interest" description="Disordered" evidence="1">
    <location>
        <begin position="1"/>
        <end position="133"/>
    </location>
</feature>
<evidence type="ECO:0000313" key="2">
    <source>
        <dbReference type="EMBL" id="CAA9491072.1"/>
    </source>
</evidence>
<organism evidence="2">
    <name type="scientific">uncultured Solirubrobacteraceae bacterium</name>
    <dbReference type="NCBI Taxonomy" id="1162706"/>
    <lineage>
        <taxon>Bacteria</taxon>
        <taxon>Bacillati</taxon>
        <taxon>Actinomycetota</taxon>
        <taxon>Thermoleophilia</taxon>
        <taxon>Solirubrobacterales</taxon>
        <taxon>Solirubrobacteraceae</taxon>
        <taxon>environmental samples</taxon>
    </lineage>
</organism>
<proteinExistence type="predicted"/>
<gene>
    <name evidence="2" type="ORF">AVDCRST_MAG13-1752</name>
</gene>
<dbReference type="AlphaFoldDB" id="A0A6J4SBB1"/>
<feature type="compositionally biased region" description="Basic residues" evidence="1">
    <location>
        <begin position="29"/>
        <end position="44"/>
    </location>
</feature>
<protein>
    <submittedName>
        <fullName evidence="2">Uncharacterized protein</fullName>
    </submittedName>
</protein>
<feature type="compositionally biased region" description="Basic residues" evidence="1">
    <location>
        <begin position="1"/>
        <end position="10"/>
    </location>
</feature>
<feature type="compositionally biased region" description="Low complexity" evidence="1">
    <location>
        <begin position="11"/>
        <end position="25"/>
    </location>
</feature>
<feature type="non-terminal residue" evidence="2">
    <location>
        <position position="133"/>
    </location>
</feature>
<feature type="compositionally biased region" description="Low complexity" evidence="1">
    <location>
        <begin position="51"/>
        <end position="62"/>
    </location>
</feature>
<feature type="compositionally biased region" description="Basic residues" evidence="1">
    <location>
        <begin position="91"/>
        <end position="100"/>
    </location>
</feature>
<evidence type="ECO:0000256" key="1">
    <source>
        <dbReference type="SAM" id="MobiDB-lite"/>
    </source>
</evidence>
<feature type="compositionally biased region" description="Basic and acidic residues" evidence="1">
    <location>
        <begin position="63"/>
        <end position="90"/>
    </location>
</feature>
<name>A0A6J4SBB1_9ACTN</name>
<sequence>EPPGGRRRRLVVVARGPRPAVLAPPAARPGRRGGLRALRRRARPDRRGARGRPLPALRAAARGGERRCRATAGRERPDRARRARPRERPGARRAVRRRAALRPARDPAPGDGRHDGGRARRGVPARAGRHLRL</sequence>